<protein>
    <submittedName>
        <fullName evidence="1">Uncharacterized protein</fullName>
    </submittedName>
</protein>
<dbReference type="RefSeq" id="XP_067766613.1">
    <property type="nucleotide sequence ID" value="XM_067905296.1"/>
</dbReference>
<keyword evidence="2" id="KW-1185">Reference proteome</keyword>
<reference evidence="1 2" key="1">
    <citation type="journal article" date="2014" name="PLoS Genet.">
        <title>The Genome of Spironucleus salmonicida Highlights a Fish Pathogen Adapted to Fluctuating Environments.</title>
        <authorList>
            <person name="Xu F."/>
            <person name="Jerlstrom-Hultqvist J."/>
            <person name="Einarsson E."/>
            <person name="Astvaldsson A."/>
            <person name="Svard S.G."/>
            <person name="Andersson J.O."/>
        </authorList>
    </citation>
    <scope>NUCLEOTIDE SEQUENCE [LARGE SCALE GENOMIC DNA]</scope>
    <source>
        <strain evidence="1 2">ATCC 50377</strain>
    </source>
</reference>
<evidence type="ECO:0000313" key="2">
    <source>
        <dbReference type="Proteomes" id="UP000018208"/>
    </source>
</evidence>
<dbReference type="KEGG" id="ssao:94295391"/>
<proteinExistence type="predicted"/>
<sequence length="281" mass="33024">MYFANSELSSIFMIQVLRKYKLDICRYKNINYVTIRRTYSSTYKNLISPGQIQAISAYRNNIHINISQSTSFMIELQKSTDIKMKIYIYNQTCILISKQSSSILQKDIKLNNQINLMLINMYIFIQEEHQFDKLYCLQLIKSDSKDIKIIFTLFNEQARINRFILESTNIQKTCFIDNNIVPKDRNIQVTATNNYPLIKPQKATIALYLYNSSKGQYIYRQLKVASADFLINGNIYSVLTIIDKQLIENIKNDYNYILKIPKSNGEFGDTMYPQFEFLVKL</sequence>
<organism evidence="1 2">
    <name type="scientific">Spironucleus salmonicida</name>
    <dbReference type="NCBI Taxonomy" id="348837"/>
    <lineage>
        <taxon>Eukaryota</taxon>
        <taxon>Metamonada</taxon>
        <taxon>Diplomonadida</taxon>
        <taxon>Hexamitidae</taxon>
        <taxon>Hexamitinae</taxon>
        <taxon>Spironucleus</taxon>
    </lineage>
</organism>
<name>A0A9P8S0E8_9EUKA</name>
<dbReference type="EMBL" id="AUWU02000002">
    <property type="protein sequence ID" value="KAH0575840.1"/>
    <property type="molecule type" value="Genomic_DNA"/>
</dbReference>
<dbReference type="GeneID" id="94295391"/>
<accession>A0A9P8S0E8</accession>
<dbReference type="Proteomes" id="UP000018208">
    <property type="component" value="Unassembled WGS sequence"/>
</dbReference>
<evidence type="ECO:0000313" key="1">
    <source>
        <dbReference type="EMBL" id="KAH0575840.1"/>
    </source>
</evidence>
<dbReference type="AlphaFoldDB" id="A0A9P8S0E8"/>
<gene>
    <name evidence="1" type="ORF">SS50377_21368</name>
</gene>
<comment type="caution">
    <text evidence="1">The sequence shown here is derived from an EMBL/GenBank/DDBJ whole genome shotgun (WGS) entry which is preliminary data.</text>
</comment>